<feature type="domain" description="Cadherin" evidence="12">
    <location>
        <begin position="25"/>
        <end position="134"/>
    </location>
</feature>
<evidence type="ECO:0000256" key="7">
    <source>
        <dbReference type="ARBA" id="ARBA00023136"/>
    </source>
</evidence>
<dbReference type="FunFam" id="2.60.40.60:FF:000020">
    <property type="entry name" value="Dachsous cadherin-related 1b"/>
    <property type="match status" value="1"/>
</dbReference>
<feature type="domain" description="Cadherin" evidence="12">
    <location>
        <begin position="1205"/>
        <end position="1317"/>
    </location>
</feature>
<feature type="compositionally biased region" description="Low complexity" evidence="9">
    <location>
        <begin position="1808"/>
        <end position="1824"/>
    </location>
</feature>
<dbReference type="InterPro" id="IPR056989">
    <property type="entry name" value="PCDH15_12th_dom"/>
</dbReference>
<feature type="region of interest" description="Disordered" evidence="9">
    <location>
        <begin position="1739"/>
        <end position="1775"/>
    </location>
</feature>
<feature type="domain" description="Cadherin" evidence="12">
    <location>
        <begin position="1071"/>
        <end position="1179"/>
    </location>
</feature>
<feature type="compositionally biased region" description="Pro residues" evidence="9">
    <location>
        <begin position="1863"/>
        <end position="1872"/>
    </location>
</feature>
<comment type="caution">
    <text evidence="13">The sequence shown here is derived from an EMBL/GenBank/DDBJ whole genome shotgun (WGS) entry which is preliminary data.</text>
</comment>
<sequence length="1883" mass="209774">MEFARLFALFATFALSSGCQFYPYGEYLRFLRVPENTPIGERILLVEVHPRHKLTIQPIDRIDDANYFTYRDVNGTHVAVSLFRSLDDLVDNENPQNVLKFRMVCDYNTGSDTISSYMSVTVYVEDVNDHSPRFLDVPYQLTVDELTPPGLTLFRGIHAVDRDKPNTPNSDVHYSIVGGNEQGKFALESSHRAVLVLKSPLDYDAGDKEYNLMIMASDRGTPPRNATVSLLVKVSDNDDSNPQFSRDVYRGQISEFYPITGKKIHKQLHFKPAIYAYDGDLAINAPVRYDIISGNDRRFFYLDPKNGSLFLQKEVDLDRERLPRNTFVLQIQASQIDNPLKTGTARVEVEILDLNDNLPEFEVDLYNISIVENLPNGFSVLQVIATDRDQGDNGEFTFQLEDRSRAFNIDPRSGWLTVRDQRILDREKQTTLSMKVYAKEKVPSVVLDPNRGTMTASVAVEVTLLDANDNNPTFVPSNLYEFRIPGDARAKDVVGQVRAVDPDLGRNGMILYALQRSNSSTASSSPLFNVDAETGRITVAEQPLPQGRHALFVEAADQPANPSEKRFSLAVVTVEVLKSGKGQLVPDFLGAPYEFWVGGDVSVGTSVGQVRVTEVVDKNHIVYDLLHSYHEGVPFAIEERSGVITVVDELKKFNRALYDFEALVTDEKEMTLVTNVTIHVVEPEGDGRPMIREKGGSPIELRVRENLPGAVVGQLVRPYESPYSNSSAWWKSLRFIIANQQDVAEKFAISADGTIYTQKALDREERDIYRLTIIAENTRGIGKGIGVYQTRTTILLYSSTSSTKGHIPENSPGGTEVALDNLIKAKDADSGFNAQFKFTLYGEGSDIFTIDQATGRVFLRKNVPVVLDREEKTSYSLRVVARDKGNLNSEVKLLIHVDDINDNPPKFLQMVVLHDQDVEIVDSSENKLKRYNALGNGLGLESYDADSTLSASDNRNAIQLPPMISLPETIPAGTAILRLLADDRDANSTVSYRIQKEIFFPRDEAHNKDDHASKKHFVIDSGNGEVAVATTLRPEAEYRLIISAFDSGGFTDNVTVRIFVKDVNDHAPVFSESSYDFDLLEGVYTDRHIGKVHATDGDYDENANVTYSIVRQGNDAGFPFRISPTTGDIFVTGDIDREARASHVFKVTAEDQASEGRRLSSTVDVEVHVADVNDNAPAFYGYDRLLEVPRSQLSPGDSEFDSDVLVPVYYTSVQENSPLGTPIAKLYANDSDFQGNGNGLLLFDVLHRKNAPLFFEIDSKDGIVTVTNKLDYEKATSHNLTIVASDLGKPSLSSTALLVVNVIDVPEEKEEILGPMFNHRYYEVEIEENSAVPLPLLTVNVSENFRGQSLKYSISPSRDSESFSVNPINGTLYLITKPDRETKSKYEVKVRVDRVKRGRGMATFIYPPPKEKVADLGPNEVKVVVRVKDVNDNSPMFKLNGRPIIAAVPKTANYGYEIVKLQATDPDEGLNGEVRYQIMGRLDDDSHKFSIDPVTGQVRSVVSFAKDVGKVYGFDVRAVDRRGADNGRSAITNVFVYILDDEKQVTMVLGSKPTLVERNMDTISGVLYNITGLDVRARKIEPHIESDEDDGKTTDVYLYAVDPIMNVLVEMDMLHSVLEGRSREIKKRLDQFNVKSFQYVDEPMPARPRAQRSLLSALEVAVVVLGCVVFIGAMTSAICVGCVKRSKRRRLKNFPPPETGFTLNKAVVKTSHLFPGTAYLDGLCTGDTTDTYVEMHSNKSSHCGQKRRSRHDPSCYRHHRNRQNSQTKTHLTRSNSNFCGFETSMNSLHSSGKDSGITEGRSGICPCGHSTSHSSGDSSNGSYEDSLKSLQRRNDGNFQHMMPTRRASVHGRPRQRQMTQQMGPPPPPPAPPQILGTPLMGRR</sequence>
<organism evidence="13">
    <name type="scientific">Menopon gallinae</name>
    <name type="common">poultry shaft louse</name>
    <dbReference type="NCBI Taxonomy" id="328185"/>
    <lineage>
        <taxon>Eukaryota</taxon>
        <taxon>Metazoa</taxon>
        <taxon>Ecdysozoa</taxon>
        <taxon>Arthropoda</taxon>
        <taxon>Hexapoda</taxon>
        <taxon>Insecta</taxon>
        <taxon>Pterygota</taxon>
        <taxon>Neoptera</taxon>
        <taxon>Paraneoptera</taxon>
        <taxon>Psocodea</taxon>
        <taxon>Troctomorpha</taxon>
        <taxon>Phthiraptera</taxon>
        <taxon>Amblycera</taxon>
        <taxon>Menoponidae</taxon>
        <taxon>Menopon</taxon>
    </lineage>
</organism>
<dbReference type="PROSITE" id="PS51257">
    <property type="entry name" value="PROKAR_LIPOPROTEIN"/>
    <property type="match status" value="1"/>
</dbReference>
<feature type="compositionally biased region" description="Basic residues" evidence="9">
    <location>
        <begin position="1744"/>
        <end position="1762"/>
    </location>
</feature>
<dbReference type="SUPFAM" id="SSF49313">
    <property type="entry name" value="Cadherin-like"/>
    <property type="match status" value="12"/>
</dbReference>
<evidence type="ECO:0000256" key="5">
    <source>
        <dbReference type="ARBA" id="ARBA00022837"/>
    </source>
</evidence>
<dbReference type="Gene3D" id="2.60.40.60">
    <property type="entry name" value="Cadherins"/>
    <property type="match status" value="13"/>
</dbReference>
<dbReference type="InterPro" id="IPR039808">
    <property type="entry name" value="Cadherin"/>
</dbReference>
<keyword evidence="3 11" id="KW-0732">Signal</keyword>
<keyword evidence="6 10" id="KW-1133">Transmembrane helix</keyword>
<dbReference type="PROSITE" id="PS50268">
    <property type="entry name" value="CADHERIN_2"/>
    <property type="match status" value="13"/>
</dbReference>
<dbReference type="InterPro" id="IPR020894">
    <property type="entry name" value="Cadherin_CS"/>
</dbReference>
<keyword evidence="5 8" id="KW-0106">Calcium</keyword>
<keyword evidence="7 10" id="KW-0472">Membrane</keyword>
<dbReference type="FunFam" id="2.60.40.60:FF:000015">
    <property type="entry name" value="FAT atypical cadherin 1"/>
    <property type="match status" value="1"/>
</dbReference>
<feature type="domain" description="Cadherin" evidence="12">
    <location>
        <begin position="476"/>
        <end position="588"/>
    </location>
</feature>
<feature type="region of interest" description="Disordered" evidence="9">
    <location>
        <begin position="1788"/>
        <end position="1883"/>
    </location>
</feature>
<dbReference type="FunFam" id="2.60.40.60:FF:000092">
    <property type="entry name" value="Protocadherin 8"/>
    <property type="match status" value="1"/>
</dbReference>
<evidence type="ECO:0000259" key="12">
    <source>
        <dbReference type="PROSITE" id="PS50268"/>
    </source>
</evidence>
<evidence type="ECO:0000256" key="4">
    <source>
        <dbReference type="ARBA" id="ARBA00022737"/>
    </source>
</evidence>
<proteinExistence type="predicted"/>
<dbReference type="GO" id="GO:0005509">
    <property type="term" value="F:calcium ion binding"/>
    <property type="evidence" value="ECO:0007669"/>
    <property type="project" value="UniProtKB-UniRule"/>
</dbReference>
<feature type="domain" description="Cadherin" evidence="12">
    <location>
        <begin position="1318"/>
        <end position="1437"/>
    </location>
</feature>
<dbReference type="CDD" id="cd11304">
    <property type="entry name" value="Cadherin_repeat"/>
    <property type="match status" value="13"/>
</dbReference>
<name>A0AAW2I0F1_9NEOP</name>
<gene>
    <name evidence="13" type="ORF">PYX00_003178</name>
</gene>
<dbReference type="FunFam" id="2.60.40.60:FF:000104">
    <property type="entry name" value="cadherin-23 isoform X1"/>
    <property type="match status" value="1"/>
</dbReference>
<feature type="domain" description="Cadherin" evidence="12">
    <location>
        <begin position="589"/>
        <end position="691"/>
    </location>
</feature>
<dbReference type="FunFam" id="2.60.40.60:FF:000266">
    <property type="entry name" value="Cadherin 23"/>
    <property type="match status" value="1"/>
</dbReference>
<evidence type="ECO:0000256" key="1">
    <source>
        <dbReference type="ARBA" id="ARBA00004370"/>
    </source>
</evidence>
<evidence type="ECO:0000256" key="8">
    <source>
        <dbReference type="PROSITE-ProRule" id="PRU00043"/>
    </source>
</evidence>
<feature type="signal peptide" evidence="11">
    <location>
        <begin position="1"/>
        <end position="18"/>
    </location>
</feature>
<dbReference type="PRINTS" id="PR00205">
    <property type="entry name" value="CADHERIN"/>
</dbReference>
<feature type="domain" description="Cadherin" evidence="12">
    <location>
        <begin position="362"/>
        <end position="474"/>
    </location>
</feature>
<dbReference type="GO" id="GO:0060429">
    <property type="term" value="P:epithelium development"/>
    <property type="evidence" value="ECO:0007669"/>
    <property type="project" value="UniProtKB-ARBA"/>
</dbReference>
<keyword evidence="2 10" id="KW-0812">Transmembrane</keyword>
<evidence type="ECO:0000256" key="2">
    <source>
        <dbReference type="ARBA" id="ARBA00022692"/>
    </source>
</evidence>
<feature type="compositionally biased region" description="Low complexity" evidence="9">
    <location>
        <begin position="1873"/>
        <end position="1883"/>
    </location>
</feature>
<feature type="domain" description="Cadherin" evidence="12">
    <location>
        <begin position="1440"/>
        <end position="1555"/>
    </location>
</feature>
<evidence type="ECO:0000256" key="10">
    <source>
        <dbReference type="SAM" id="Phobius"/>
    </source>
</evidence>
<dbReference type="InterPro" id="IPR002126">
    <property type="entry name" value="Cadherin-like_dom"/>
</dbReference>
<evidence type="ECO:0000313" key="13">
    <source>
        <dbReference type="EMBL" id="KAL0275271.1"/>
    </source>
</evidence>
<accession>A0AAW2I0F1</accession>
<feature type="domain" description="Cadherin" evidence="12">
    <location>
        <begin position="135"/>
        <end position="244"/>
    </location>
</feature>
<dbReference type="PANTHER" id="PTHR24027:SF438">
    <property type="entry name" value="CADHERIN 23"/>
    <property type="match status" value="1"/>
</dbReference>
<dbReference type="PANTHER" id="PTHR24027">
    <property type="entry name" value="CADHERIN-23"/>
    <property type="match status" value="1"/>
</dbReference>
<dbReference type="GO" id="GO:0009653">
    <property type="term" value="P:anatomical structure morphogenesis"/>
    <property type="evidence" value="ECO:0007669"/>
    <property type="project" value="UniProtKB-ARBA"/>
</dbReference>
<dbReference type="GO" id="GO:0007156">
    <property type="term" value="P:homophilic cell adhesion via plasma membrane adhesion molecules"/>
    <property type="evidence" value="ECO:0007669"/>
    <property type="project" value="InterPro"/>
</dbReference>
<evidence type="ECO:0000256" key="6">
    <source>
        <dbReference type="ARBA" id="ARBA00022989"/>
    </source>
</evidence>
<dbReference type="GO" id="GO:0008013">
    <property type="term" value="F:beta-catenin binding"/>
    <property type="evidence" value="ECO:0007669"/>
    <property type="project" value="TreeGrafter"/>
</dbReference>
<feature type="compositionally biased region" description="Polar residues" evidence="9">
    <location>
        <begin position="1763"/>
        <end position="1775"/>
    </location>
</feature>
<feature type="domain" description="Cadherin" evidence="12">
    <location>
        <begin position="799"/>
        <end position="907"/>
    </location>
</feature>
<dbReference type="SMART" id="SM00112">
    <property type="entry name" value="CA"/>
    <property type="match status" value="11"/>
</dbReference>
<dbReference type="Pfam" id="PF00028">
    <property type="entry name" value="Cadherin"/>
    <property type="match status" value="10"/>
</dbReference>
<feature type="domain" description="Cadherin" evidence="12">
    <location>
        <begin position="274"/>
        <end position="361"/>
    </location>
</feature>
<dbReference type="EMBL" id="JARGDH010000002">
    <property type="protein sequence ID" value="KAL0275271.1"/>
    <property type="molecule type" value="Genomic_DNA"/>
</dbReference>
<dbReference type="GO" id="GO:0045296">
    <property type="term" value="F:cadherin binding"/>
    <property type="evidence" value="ECO:0007669"/>
    <property type="project" value="TreeGrafter"/>
</dbReference>
<evidence type="ECO:0000256" key="9">
    <source>
        <dbReference type="SAM" id="MobiDB-lite"/>
    </source>
</evidence>
<feature type="domain" description="Cadherin" evidence="12">
    <location>
        <begin position="733"/>
        <end position="810"/>
    </location>
</feature>
<dbReference type="GO" id="GO:0016477">
    <property type="term" value="P:cell migration"/>
    <property type="evidence" value="ECO:0007669"/>
    <property type="project" value="TreeGrafter"/>
</dbReference>
<keyword evidence="4" id="KW-0677">Repeat</keyword>
<evidence type="ECO:0000256" key="3">
    <source>
        <dbReference type="ARBA" id="ARBA00022729"/>
    </source>
</evidence>
<feature type="domain" description="Cadherin" evidence="12">
    <location>
        <begin position="958"/>
        <end position="1070"/>
    </location>
</feature>
<feature type="chain" id="PRO_5043441751" description="Cadherin domain-containing protein" evidence="11">
    <location>
        <begin position="19"/>
        <end position="1883"/>
    </location>
</feature>
<reference evidence="13" key="1">
    <citation type="journal article" date="2024" name="Gigascience">
        <title>Chromosome-level genome of the poultry shaft louse Menopon gallinae provides insight into the host-switching and adaptive evolution of parasitic lice.</title>
        <authorList>
            <person name="Xu Y."/>
            <person name="Ma L."/>
            <person name="Liu S."/>
            <person name="Liang Y."/>
            <person name="Liu Q."/>
            <person name="He Z."/>
            <person name="Tian L."/>
            <person name="Duan Y."/>
            <person name="Cai W."/>
            <person name="Li H."/>
            <person name="Song F."/>
        </authorList>
    </citation>
    <scope>NUCLEOTIDE SEQUENCE</scope>
    <source>
        <strain evidence="13">Cailab_2023a</strain>
    </source>
</reference>
<feature type="transmembrane region" description="Helical" evidence="10">
    <location>
        <begin position="1660"/>
        <end position="1683"/>
    </location>
</feature>
<dbReference type="PROSITE" id="PS00232">
    <property type="entry name" value="CADHERIN_1"/>
    <property type="match status" value="6"/>
</dbReference>
<protein>
    <recommendedName>
        <fullName evidence="12">Cadherin domain-containing protein</fullName>
    </recommendedName>
</protein>
<dbReference type="Pfam" id="PF23206">
    <property type="entry name" value="PCDH15_12th"/>
    <property type="match status" value="1"/>
</dbReference>
<comment type="subcellular location">
    <subcellularLocation>
        <location evidence="1">Membrane</location>
    </subcellularLocation>
</comment>
<dbReference type="GO" id="GO:0016342">
    <property type="term" value="C:catenin complex"/>
    <property type="evidence" value="ECO:0007669"/>
    <property type="project" value="TreeGrafter"/>
</dbReference>
<evidence type="ECO:0000256" key="11">
    <source>
        <dbReference type="SAM" id="SignalP"/>
    </source>
</evidence>
<dbReference type="InterPro" id="IPR015919">
    <property type="entry name" value="Cadherin-like_sf"/>
</dbReference>